<organism evidence="2">
    <name type="scientific">marine sediment metagenome</name>
    <dbReference type="NCBI Taxonomy" id="412755"/>
    <lineage>
        <taxon>unclassified sequences</taxon>
        <taxon>metagenomes</taxon>
        <taxon>ecological metagenomes</taxon>
    </lineage>
</organism>
<dbReference type="EMBL" id="BART01006262">
    <property type="protein sequence ID" value="GAG60349.1"/>
    <property type="molecule type" value="Genomic_DNA"/>
</dbReference>
<evidence type="ECO:0000313" key="2">
    <source>
        <dbReference type="EMBL" id="GAG60349.1"/>
    </source>
</evidence>
<feature type="domain" description="LptD C-terminal" evidence="1">
    <location>
        <begin position="30"/>
        <end position="304"/>
    </location>
</feature>
<proteinExistence type="predicted"/>
<dbReference type="InterPro" id="IPR050218">
    <property type="entry name" value="LptD"/>
</dbReference>
<dbReference type="PANTHER" id="PTHR30189">
    <property type="entry name" value="LPS-ASSEMBLY PROTEIN"/>
    <property type="match status" value="1"/>
</dbReference>
<protein>
    <recommendedName>
        <fullName evidence="1">LptD C-terminal domain-containing protein</fullName>
    </recommendedName>
</protein>
<accession>X0YUL9</accession>
<comment type="caution">
    <text evidence="2">The sequence shown here is derived from an EMBL/GenBank/DDBJ whole genome shotgun (WGS) entry which is preliminary data.</text>
</comment>
<feature type="non-terminal residue" evidence="2">
    <location>
        <position position="304"/>
    </location>
</feature>
<gene>
    <name evidence="2" type="ORF">S01H4_14277</name>
</gene>
<dbReference type="GO" id="GO:0061024">
    <property type="term" value="P:membrane organization"/>
    <property type="evidence" value="ECO:0007669"/>
    <property type="project" value="InterPro"/>
</dbReference>
<evidence type="ECO:0000259" key="1">
    <source>
        <dbReference type="Pfam" id="PF04453"/>
    </source>
</evidence>
<dbReference type="GO" id="GO:0009279">
    <property type="term" value="C:cell outer membrane"/>
    <property type="evidence" value="ECO:0007669"/>
    <property type="project" value="TreeGrafter"/>
</dbReference>
<dbReference type="GO" id="GO:1990351">
    <property type="term" value="C:transporter complex"/>
    <property type="evidence" value="ECO:0007669"/>
    <property type="project" value="TreeGrafter"/>
</dbReference>
<dbReference type="Pfam" id="PF04453">
    <property type="entry name" value="LptD"/>
    <property type="match status" value="1"/>
</dbReference>
<dbReference type="AlphaFoldDB" id="X0YUL9"/>
<sequence length="304" mass="35728">MLTGEYRFITRRTFGELDFDYLHDDSKTGKTRYHYRFAHTARLATRWSSQLLVDRVSDDQYFQDFSNSLAAASRQYLRSRYGIYGSGRFWQLRTYIDDFQVVDDAVNLINKPYTRLPRVAFDLDQPLGVRGLGFLLDAELVYFDRDIGVTGARFDIYPRFEWNIETNWGYVKPSAGYRYTLYDLNWHSVPGDRDRTPDRGTEILSFDTGLFFERDGKNGKLQTLEPRLFYLYVPYEDQKGIPVFDTAPYTFGFSQLFHYNRFTGADRQSDANQLTLALTTRTIDQVNGRELWSLSFGQILYFED</sequence>
<dbReference type="InterPro" id="IPR007543">
    <property type="entry name" value="LptD_C"/>
</dbReference>
<name>X0YUL9_9ZZZZ</name>
<dbReference type="PANTHER" id="PTHR30189:SF1">
    <property type="entry name" value="LPS-ASSEMBLY PROTEIN LPTD"/>
    <property type="match status" value="1"/>
</dbReference>
<reference evidence="2" key="1">
    <citation type="journal article" date="2014" name="Front. Microbiol.">
        <title>High frequency of phylogenetically diverse reductive dehalogenase-homologous genes in deep subseafloor sedimentary metagenomes.</title>
        <authorList>
            <person name="Kawai M."/>
            <person name="Futagami T."/>
            <person name="Toyoda A."/>
            <person name="Takaki Y."/>
            <person name="Nishi S."/>
            <person name="Hori S."/>
            <person name="Arai W."/>
            <person name="Tsubouchi T."/>
            <person name="Morono Y."/>
            <person name="Uchiyama I."/>
            <person name="Ito T."/>
            <person name="Fujiyama A."/>
            <person name="Inagaki F."/>
            <person name="Takami H."/>
        </authorList>
    </citation>
    <scope>NUCLEOTIDE SEQUENCE</scope>
    <source>
        <strain evidence="2">Expedition CK06-06</strain>
    </source>
</reference>